<reference evidence="5 6" key="1">
    <citation type="submission" date="2015-04" db="EMBL/GenBank/DDBJ databases">
        <title>Complete genome sequence of Schizopora paradoxa KUC8140, a cosmopolitan wood degrader in East Asia.</title>
        <authorList>
            <consortium name="DOE Joint Genome Institute"/>
            <person name="Min B."/>
            <person name="Park H."/>
            <person name="Jang Y."/>
            <person name="Kim J.-J."/>
            <person name="Kim K.H."/>
            <person name="Pangilinan J."/>
            <person name="Lipzen A."/>
            <person name="Riley R."/>
            <person name="Grigoriev I.V."/>
            <person name="Spatafora J.W."/>
            <person name="Choi I.-G."/>
        </authorList>
    </citation>
    <scope>NUCLEOTIDE SEQUENCE [LARGE SCALE GENOMIC DNA]</scope>
    <source>
        <strain evidence="5 6">KUC8140</strain>
    </source>
</reference>
<gene>
    <name evidence="5" type="ORF">SCHPADRAFT_420891</name>
</gene>
<dbReference type="GO" id="GO:0030246">
    <property type="term" value="F:carbohydrate binding"/>
    <property type="evidence" value="ECO:0007669"/>
    <property type="project" value="UniProtKB-KW"/>
</dbReference>
<dbReference type="Pfam" id="PF00722">
    <property type="entry name" value="Glyco_hydro_16"/>
    <property type="match status" value="1"/>
</dbReference>
<keyword evidence="3" id="KW-1133">Transmembrane helix</keyword>
<accession>A0A0H2RKD9</accession>
<evidence type="ECO:0000259" key="4">
    <source>
        <dbReference type="PROSITE" id="PS51762"/>
    </source>
</evidence>
<dbReference type="PANTHER" id="PTHR10963">
    <property type="entry name" value="GLYCOSYL HYDROLASE-RELATED"/>
    <property type="match status" value="1"/>
</dbReference>
<keyword evidence="5" id="KW-0430">Lectin</keyword>
<feature type="transmembrane region" description="Helical" evidence="3">
    <location>
        <begin position="179"/>
        <end position="200"/>
    </location>
</feature>
<dbReference type="SUPFAM" id="SSF49899">
    <property type="entry name" value="Concanavalin A-like lectins/glucanases"/>
    <property type="match status" value="1"/>
</dbReference>
<dbReference type="EMBL" id="KQ085979">
    <property type="protein sequence ID" value="KLO12349.1"/>
    <property type="molecule type" value="Genomic_DNA"/>
</dbReference>
<evidence type="ECO:0000313" key="5">
    <source>
        <dbReference type="EMBL" id="KLO12349.1"/>
    </source>
</evidence>
<comment type="similarity">
    <text evidence="1">Belongs to the glycosyl hydrolase 16 family.</text>
</comment>
<evidence type="ECO:0000256" key="3">
    <source>
        <dbReference type="SAM" id="Phobius"/>
    </source>
</evidence>
<dbReference type="PROSITE" id="PS51762">
    <property type="entry name" value="GH16_2"/>
    <property type="match status" value="1"/>
</dbReference>
<feature type="region of interest" description="Disordered" evidence="2">
    <location>
        <begin position="138"/>
        <end position="157"/>
    </location>
</feature>
<feature type="compositionally biased region" description="Basic residues" evidence="2">
    <location>
        <begin position="118"/>
        <end position="128"/>
    </location>
</feature>
<feature type="domain" description="GH16" evidence="4">
    <location>
        <begin position="157"/>
        <end position="551"/>
    </location>
</feature>
<dbReference type="CDD" id="cd08024">
    <property type="entry name" value="GH16_CCF"/>
    <property type="match status" value="1"/>
</dbReference>
<dbReference type="STRING" id="27342.A0A0H2RKD9"/>
<dbReference type="InterPro" id="IPR050546">
    <property type="entry name" value="Glycosyl_Hydrlase_16"/>
</dbReference>
<evidence type="ECO:0000256" key="1">
    <source>
        <dbReference type="ARBA" id="ARBA00006865"/>
    </source>
</evidence>
<keyword evidence="3" id="KW-0812">Transmembrane</keyword>
<dbReference type="GO" id="GO:0004553">
    <property type="term" value="F:hydrolase activity, hydrolyzing O-glycosyl compounds"/>
    <property type="evidence" value="ECO:0007669"/>
    <property type="project" value="InterPro"/>
</dbReference>
<keyword evidence="3" id="KW-0472">Membrane</keyword>
<evidence type="ECO:0000313" key="6">
    <source>
        <dbReference type="Proteomes" id="UP000053477"/>
    </source>
</evidence>
<dbReference type="Proteomes" id="UP000053477">
    <property type="component" value="Unassembled WGS sequence"/>
</dbReference>
<dbReference type="InterPro" id="IPR000757">
    <property type="entry name" value="Beta-glucanase-like"/>
</dbReference>
<dbReference type="AlphaFoldDB" id="A0A0H2RKD9"/>
<dbReference type="OrthoDB" id="4781at2759"/>
<proteinExistence type="inferred from homology"/>
<dbReference type="Gene3D" id="2.60.120.200">
    <property type="match status" value="1"/>
</dbReference>
<dbReference type="InterPro" id="IPR013320">
    <property type="entry name" value="ConA-like_dom_sf"/>
</dbReference>
<name>A0A0H2RKD9_9AGAM</name>
<feature type="region of interest" description="Disordered" evidence="2">
    <location>
        <begin position="96"/>
        <end position="130"/>
    </location>
</feature>
<dbReference type="InParanoid" id="A0A0H2RKD9"/>
<evidence type="ECO:0000256" key="2">
    <source>
        <dbReference type="SAM" id="MobiDB-lite"/>
    </source>
</evidence>
<protein>
    <submittedName>
        <fullName evidence="5">Concanavalin A-like lectin/glucanase</fullName>
    </submittedName>
</protein>
<dbReference type="PANTHER" id="PTHR10963:SF55">
    <property type="entry name" value="GLYCOSIDE HYDROLASE FAMILY 16 PROTEIN"/>
    <property type="match status" value="1"/>
</dbReference>
<organism evidence="5 6">
    <name type="scientific">Schizopora paradoxa</name>
    <dbReference type="NCBI Taxonomy" id="27342"/>
    <lineage>
        <taxon>Eukaryota</taxon>
        <taxon>Fungi</taxon>
        <taxon>Dikarya</taxon>
        <taxon>Basidiomycota</taxon>
        <taxon>Agaricomycotina</taxon>
        <taxon>Agaricomycetes</taxon>
        <taxon>Hymenochaetales</taxon>
        <taxon>Schizoporaceae</taxon>
        <taxon>Schizopora</taxon>
    </lineage>
</organism>
<dbReference type="GO" id="GO:0005975">
    <property type="term" value="P:carbohydrate metabolic process"/>
    <property type="evidence" value="ECO:0007669"/>
    <property type="project" value="InterPro"/>
</dbReference>
<sequence length="551" mass="61803">MSPTPRGIAARRPGLAQPYLNPYLPNINSINFQSSQNALLGTPDTPGSPLHSPIASPRPMPARSLNHSTSVHFSRDALASPPHRSLQHSLSVPALRGSPRLRHTASGQFRPETPTHGGVHHKTLRRQRSTALSDYDDEVKEAATTGGKKKKPRYYDPHNSSIPKPWLQHKDRNELWSRLLTYGFILLGFLLSGLICFTGAKSVKFVGNVCLVLDEEFNSSTLNDKIWMHEVDMGGFGNGEFEMTTTSSNNSYIEDGILYIVPTLTSNMIGNSSVFNGYTYNLTGCTDANLTACSAVSNITTKTIINPVQSARISTLVNGSATSIQYGRVEVRAKMPKGDWLWPAIWMLPVNNTYGKWPMSGEIDIVESRGNNMSYPRQGINYVRSSLNWGPNDFINSVWKTYGWYTERHKNFNDDFHTYTLEWTDQFMRIYIDTRLHLMLDLNFEKESFFKRGDFPDSALNGTQEVPITNPWAGRGNSAPFDQQFYLIMNVAVGGTNGWFPDGAGGKPWLDGSLSAMYDFAQAQDQWYPTWPTDPKQRGMAIDSVKMWQKC</sequence>
<feature type="region of interest" description="Disordered" evidence="2">
    <location>
        <begin position="37"/>
        <end position="64"/>
    </location>
</feature>
<keyword evidence="6" id="KW-1185">Reference proteome</keyword>